<sequence length="261" mass="27826">MHSLTEAWRGRVTVLCPGLVLPRDPCPLRCRVGLGAEGGRGCGVGGTWGQGLQRVGRREDRPCMYLPSLSFLILVSTAAPAGRVGTGRWPRARCVSAGFLPVCCKGSFCGPDRGDEELVSLAELCDLVIFKPPVLSTVLAPQSLVPRSLSLQNPAPSRGSVGVSSLWGPPAPDLSSSHLPFTLYGESEMCLSVLQVLGELRWSRQAPCVSAGEQSGRPVCRAHGLCAFRWGSSVDLTSTHTLFFPLLHPRSNQGVKLDGRA</sequence>
<comment type="caution">
    <text evidence="1">The sequence shown here is derived from an EMBL/GenBank/DDBJ whole genome shotgun (WGS) entry which is preliminary data.</text>
</comment>
<organism evidence="1 2">
    <name type="scientific">Ovis ammon polii x Ovis aries</name>
    <dbReference type="NCBI Taxonomy" id="2918886"/>
    <lineage>
        <taxon>Eukaryota</taxon>
        <taxon>Metazoa</taxon>
        <taxon>Chordata</taxon>
        <taxon>Craniata</taxon>
        <taxon>Vertebrata</taxon>
        <taxon>Euteleostomi</taxon>
        <taxon>Mammalia</taxon>
        <taxon>Eutheria</taxon>
        <taxon>Laurasiatheria</taxon>
        <taxon>Artiodactyla</taxon>
        <taxon>Ruminantia</taxon>
        <taxon>Pecora</taxon>
        <taxon>Bovidae</taxon>
        <taxon>Caprinae</taxon>
        <taxon>Ovis</taxon>
    </lineage>
</organism>
<evidence type="ECO:0000313" key="2">
    <source>
        <dbReference type="Proteomes" id="UP001057279"/>
    </source>
</evidence>
<dbReference type="EMBL" id="CM043035">
    <property type="protein sequence ID" value="KAI4581464.1"/>
    <property type="molecule type" value="Genomic_DNA"/>
</dbReference>
<evidence type="ECO:0000313" key="1">
    <source>
        <dbReference type="EMBL" id="KAI4581464.1"/>
    </source>
</evidence>
<dbReference type="Proteomes" id="UP001057279">
    <property type="component" value="Linkage Group LG10"/>
</dbReference>
<protein>
    <submittedName>
        <fullName evidence="1">Uncharacterized protein</fullName>
    </submittedName>
</protein>
<name>A0ACB9UUW6_9CETA</name>
<keyword evidence="2" id="KW-1185">Reference proteome</keyword>
<reference evidence="1" key="1">
    <citation type="submission" date="2022-03" db="EMBL/GenBank/DDBJ databases">
        <title>Genomic analyses of argali, domestic sheep and their hybrids provide insights into chromosomal evolution, heterosis and genetic basis of agronomic traits.</title>
        <authorList>
            <person name="Li M."/>
        </authorList>
    </citation>
    <scope>NUCLEOTIDE SEQUENCE</scope>
    <source>
        <strain evidence="1">F1 hybrid</strain>
    </source>
</reference>
<accession>A0ACB9UUW6</accession>
<proteinExistence type="predicted"/>
<gene>
    <name evidence="1" type="ORF">MJG53_009907</name>
</gene>